<dbReference type="InterPro" id="IPR013815">
    <property type="entry name" value="ATP_grasp_subdomain_1"/>
</dbReference>
<dbReference type="SUPFAM" id="SSF51246">
    <property type="entry name" value="Rudiment single hybrid motif"/>
    <property type="match status" value="1"/>
</dbReference>
<keyword evidence="10 15" id="KW-0547">Nucleotide-binding</keyword>
<organism evidence="18 19">
    <name type="scientific">Anopheles epiroticus</name>
    <dbReference type="NCBI Taxonomy" id="199890"/>
    <lineage>
        <taxon>Eukaryota</taxon>
        <taxon>Metazoa</taxon>
        <taxon>Ecdysozoa</taxon>
        <taxon>Arthropoda</taxon>
        <taxon>Hexapoda</taxon>
        <taxon>Insecta</taxon>
        <taxon>Pterygota</taxon>
        <taxon>Neoptera</taxon>
        <taxon>Endopterygota</taxon>
        <taxon>Diptera</taxon>
        <taxon>Nematocera</taxon>
        <taxon>Culicoidea</taxon>
        <taxon>Culicidae</taxon>
        <taxon>Anophelinae</taxon>
        <taxon>Anopheles</taxon>
    </lineage>
</organism>
<dbReference type="CDD" id="cd08645">
    <property type="entry name" value="FMT_core_GART"/>
    <property type="match status" value="1"/>
</dbReference>
<dbReference type="HAMAP" id="MF_00138">
    <property type="entry name" value="GARS"/>
    <property type="match status" value="1"/>
</dbReference>
<dbReference type="PANTHER" id="PTHR10520">
    <property type="entry name" value="TRIFUNCTIONAL PURINE BIOSYNTHETIC PROTEIN ADENOSINE-3-RELATED"/>
    <property type="match status" value="1"/>
</dbReference>
<reference evidence="19" key="1">
    <citation type="submission" date="2013-03" db="EMBL/GenBank/DDBJ databases">
        <title>The Genome Sequence of Anopheles epiroticus epiroticus2.</title>
        <authorList>
            <consortium name="The Broad Institute Genomics Platform"/>
            <person name="Neafsey D.E."/>
            <person name="Howell P."/>
            <person name="Walker B."/>
            <person name="Young S.K."/>
            <person name="Zeng Q."/>
            <person name="Gargeya S."/>
            <person name="Fitzgerald M."/>
            <person name="Haas B."/>
            <person name="Abouelleil A."/>
            <person name="Allen A.W."/>
            <person name="Alvarado L."/>
            <person name="Arachchi H.M."/>
            <person name="Berlin A.M."/>
            <person name="Chapman S.B."/>
            <person name="Gainer-Dewar J."/>
            <person name="Goldberg J."/>
            <person name="Griggs A."/>
            <person name="Gujja S."/>
            <person name="Hansen M."/>
            <person name="Howarth C."/>
            <person name="Imamovic A."/>
            <person name="Ireland A."/>
            <person name="Larimer J."/>
            <person name="McCowan C."/>
            <person name="Murphy C."/>
            <person name="Pearson M."/>
            <person name="Poon T.W."/>
            <person name="Priest M."/>
            <person name="Roberts A."/>
            <person name="Saif S."/>
            <person name="Shea T."/>
            <person name="Sisk P."/>
            <person name="Sykes S."/>
            <person name="Wortman J."/>
            <person name="Nusbaum C."/>
            <person name="Birren B."/>
        </authorList>
    </citation>
    <scope>NUCLEOTIDE SEQUENCE [LARGE SCALE GENOMIC DNA]</scope>
    <source>
        <strain evidence="19">Epiroticus2</strain>
    </source>
</reference>
<evidence type="ECO:0000256" key="3">
    <source>
        <dbReference type="ARBA" id="ARBA00005174"/>
    </source>
</evidence>
<dbReference type="SUPFAM" id="SSF53328">
    <property type="entry name" value="Formyltransferase"/>
    <property type="match status" value="1"/>
</dbReference>
<dbReference type="PROSITE" id="PS50975">
    <property type="entry name" value="ATP_GRASP"/>
    <property type="match status" value="1"/>
</dbReference>
<evidence type="ECO:0000313" key="19">
    <source>
        <dbReference type="Proteomes" id="UP000075885"/>
    </source>
</evidence>
<keyword evidence="9 16" id="KW-0479">Metal-binding</keyword>
<dbReference type="Pfam" id="PF00586">
    <property type="entry name" value="AIRS"/>
    <property type="match status" value="2"/>
</dbReference>
<keyword evidence="8" id="KW-0808">Transferase</keyword>
<evidence type="ECO:0000256" key="13">
    <source>
        <dbReference type="ARBA" id="ARBA00023211"/>
    </source>
</evidence>
<dbReference type="FunFam" id="3.30.1490.20:FF:000006">
    <property type="entry name" value="phosphoribosylamine--glycine ligase, chloroplastic-like"/>
    <property type="match status" value="1"/>
</dbReference>
<dbReference type="GO" id="GO:0004641">
    <property type="term" value="F:phosphoribosylformylglycinamidine cyclo-ligase activity"/>
    <property type="evidence" value="ECO:0007669"/>
    <property type="project" value="UniProtKB-EC"/>
</dbReference>
<dbReference type="UniPathway" id="UPA00074">
    <property type="reaction ID" value="UER00125"/>
</dbReference>
<protein>
    <recommendedName>
        <fullName evidence="16">Trifunctional purine biosynthetic protein adenosine-3</fullName>
    </recommendedName>
    <domain>
        <recommendedName>
            <fullName evidence="16">Phosphoribosylamine--glycine ligase</fullName>
            <ecNumber evidence="16">6.3.4.13</ecNumber>
        </recommendedName>
        <alternativeName>
            <fullName evidence="16">Glycinamide ribonucleotide synthetase</fullName>
            <shortName evidence="16">GARS</shortName>
        </alternativeName>
        <alternativeName>
            <fullName evidence="16">Phosphoribosylglycinamide synthetase</fullName>
        </alternativeName>
    </domain>
    <domain>
        <recommendedName>
            <fullName evidence="16">Phosphoribosylformylglycinamidine cyclo-ligase</fullName>
            <ecNumber evidence="16">6.3.3.1</ecNumber>
        </recommendedName>
        <alternativeName>
            <fullName evidence="16">AIR synthase</fullName>
            <shortName evidence="16">AIRS</shortName>
        </alternativeName>
        <alternativeName>
            <fullName evidence="16">Phosphoribosyl-aminoimidazole synthetase</fullName>
        </alternativeName>
    </domain>
    <domain>
        <recommendedName>
            <fullName evidence="16">Phosphoribosylglycinamide formyltransferase</fullName>
            <ecNumber evidence="16">2.1.2.2</ecNumber>
        </recommendedName>
        <alternativeName>
            <fullName evidence="16">5'-phosphoribosylglycinamide transformylase</fullName>
        </alternativeName>
        <alternativeName>
            <fullName evidence="16">GAR transformylase</fullName>
            <shortName evidence="16">GART</shortName>
        </alternativeName>
    </domain>
</protein>
<dbReference type="EC" id="6.3.3.1" evidence="16"/>
<dbReference type="InterPro" id="IPR020559">
    <property type="entry name" value="PRibGlycinamide_synth_CS"/>
</dbReference>
<dbReference type="InterPro" id="IPR011054">
    <property type="entry name" value="Rudment_hybrid_motif"/>
</dbReference>
<comment type="similarity">
    <text evidence="6 16">In the central section; belongs to the AIR synthase family.</text>
</comment>
<reference evidence="18" key="2">
    <citation type="submission" date="2020-05" db="UniProtKB">
        <authorList>
            <consortium name="EnsemblMetazoa"/>
        </authorList>
    </citation>
    <scope>IDENTIFICATION</scope>
    <source>
        <strain evidence="18">Epiroticus2</strain>
    </source>
</reference>
<dbReference type="Proteomes" id="UP000075885">
    <property type="component" value="Unassembled WGS sequence"/>
</dbReference>
<dbReference type="Pfam" id="PF02843">
    <property type="entry name" value="GARS_C"/>
    <property type="match status" value="1"/>
</dbReference>
<dbReference type="Pfam" id="PF02769">
    <property type="entry name" value="AIRS_C"/>
    <property type="match status" value="2"/>
</dbReference>
<dbReference type="PANTHER" id="PTHR10520:SF12">
    <property type="entry name" value="TRIFUNCTIONAL PURINE BIOSYNTHETIC PROTEIN ADENOSINE-3"/>
    <property type="match status" value="1"/>
</dbReference>
<dbReference type="CDD" id="cd02196">
    <property type="entry name" value="PurM"/>
    <property type="match status" value="2"/>
</dbReference>
<dbReference type="InterPro" id="IPR010918">
    <property type="entry name" value="PurM-like_C_dom"/>
</dbReference>
<dbReference type="SUPFAM" id="SSF55326">
    <property type="entry name" value="PurM N-terminal domain-like"/>
    <property type="match status" value="2"/>
</dbReference>
<dbReference type="GO" id="GO:0005524">
    <property type="term" value="F:ATP binding"/>
    <property type="evidence" value="ECO:0007669"/>
    <property type="project" value="UniProtKB-UniRule"/>
</dbReference>
<evidence type="ECO:0000256" key="9">
    <source>
        <dbReference type="ARBA" id="ARBA00022723"/>
    </source>
</evidence>
<evidence type="ECO:0000313" key="18">
    <source>
        <dbReference type="EnsemblMetazoa" id="AEPI001760-PA"/>
    </source>
</evidence>
<dbReference type="Pfam" id="PF01071">
    <property type="entry name" value="GARS_A"/>
    <property type="match status" value="1"/>
</dbReference>
<dbReference type="EC" id="6.3.4.13" evidence="16"/>
<keyword evidence="11 16" id="KW-0658">Purine biosynthesis</keyword>
<dbReference type="InterPro" id="IPR036676">
    <property type="entry name" value="PurM-like_C_sf"/>
</dbReference>
<evidence type="ECO:0000256" key="14">
    <source>
        <dbReference type="ARBA" id="ARBA00023268"/>
    </source>
</evidence>
<dbReference type="GO" id="GO:0046872">
    <property type="term" value="F:metal ion binding"/>
    <property type="evidence" value="ECO:0007669"/>
    <property type="project" value="UniProtKB-KW"/>
</dbReference>
<dbReference type="SMART" id="SM01210">
    <property type="entry name" value="GARS_C"/>
    <property type="match status" value="1"/>
</dbReference>
<dbReference type="Gene3D" id="3.40.50.20">
    <property type="match status" value="1"/>
</dbReference>
<dbReference type="InterPro" id="IPR016185">
    <property type="entry name" value="PreATP-grasp_dom_sf"/>
</dbReference>
<proteinExistence type="inferred from homology"/>
<dbReference type="GO" id="GO:0006189">
    <property type="term" value="P:'de novo' IMP biosynthetic process"/>
    <property type="evidence" value="ECO:0007669"/>
    <property type="project" value="UniProtKB-UniRule"/>
</dbReference>
<keyword evidence="13 16" id="KW-0464">Manganese</keyword>
<feature type="domain" description="ATP-grasp" evidence="17">
    <location>
        <begin position="151"/>
        <end position="358"/>
    </location>
</feature>
<dbReference type="InterPro" id="IPR011761">
    <property type="entry name" value="ATP-grasp"/>
</dbReference>
<dbReference type="PROSITE" id="PS00373">
    <property type="entry name" value="GART"/>
    <property type="match status" value="1"/>
</dbReference>
<dbReference type="GO" id="GO:0004644">
    <property type="term" value="F:phosphoribosylglycinamide formyltransferase activity"/>
    <property type="evidence" value="ECO:0007669"/>
    <property type="project" value="UniProtKB-EC"/>
</dbReference>
<dbReference type="InterPro" id="IPR000115">
    <property type="entry name" value="PRibGlycinamide_synth"/>
</dbReference>
<dbReference type="NCBIfam" id="TIGR00877">
    <property type="entry name" value="purD"/>
    <property type="match status" value="1"/>
</dbReference>
<comment type="pathway">
    <text evidence="1 16">Purine metabolism; IMP biosynthesis via de novo pathway; 5-amino-1-(5-phospho-D-ribosyl)imidazole from N(2)-formyl-N(1)-(5-phospho-D-ribosyl)glycinamide: step 2/2.</text>
</comment>
<dbReference type="InterPro" id="IPR036921">
    <property type="entry name" value="PurM-like_N_sf"/>
</dbReference>
<dbReference type="FunFam" id="3.30.1330.10:FF:000001">
    <property type="entry name" value="Phosphoribosylformylglycinamidine cyclo-ligase"/>
    <property type="match status" value="2"/>
</dbReference>
<evidence type="ECO:0000256" key="8">
    <source>
        <dbReference type="ARBA" id="ARBA00022679"/>
    </source>
</evidence>
<dbReference type="HAMAP" id="MF_00741">
    <property type="entry name" value="AIRS"/>
    <property type="match status" value="2"/>
</dbReference>
<dbReference type="InterPro" id="IPR004607">
    <property type="entry name" value="GART"/>
</dbReference>
<evidence type="ECO:0000256" key="16">
    <source>
        <dbReference type="RuleBase" id="RU363089"/>
    </source>
</evidence>
<accession>A0A182P4C4</accession>
<comment type="pathway">
    <text evidence="3 16">Purine metabolism; IMP biosynthesis via de novo pathway; N(1)-(5-phospho-D-ribosyl)glycinamide from 5-phospho-alpha-D-ribose 1-diphosphate: step 2/2.</text>
</comment>
<dbReference type="FunFam" id="3.40.50.170:FF:000006">
    <property type="entry name" value="Trifunctional purine biosynthetic protein adenosine-3"/>
    <property type="match status" value="1"/>
</dbReference>
<keyword evidence="19" id="KW-1185">Reference proteome</keyword>
<evidence type="ECO:0000256" key="1">
    <source>
        <dbReference type="ARBA" id="ARBA00004686"/>
    </source>
</evidence>
<dbReference type="FunFam" id="3.40.50.20:FF:000006">
    <property type="entry name" value="Phosphoribosylamine--glycine ligase, chloroplastic"/>
    <property type="match status" value="1"/>
</dbReference>
<dbReference type="SUPFAM" id="SSF56042">
    <property type="entry name" value="PurM C-terminal domain-like"/>
    <property type="match status" value="2"/>
</dbReference>
<dbReference type="InterPro" id="IPR002376">
    <property type="entry name" value="Formyl_transf_N"/>
</dbReference>
<dbReference type="Pfam" id="PF00551">
    <property type="entry name" value="Formyl_trans_N"/>
    <property type="match status" value="1"/>
</dbReference>
<dbReference type="EC" id="2.1.2.2" evidence="16"/>
<dbReference type="Gene3D" id="3.90.650.10">
    <property type="entry name" value="PurM-like C-terminal domain"/>
    <property type="match status" value="2"/>
</dbReference>
<evidence type="ECO:0000256" key="11">
    <source>
        <dbReference type="ARBA" id="ARBA00022755"/>
    </source>
</evidence>
<dbReference type="InterPro" id="IPR037123">
    <property type="entry name" value="PRibGlycinamide_synth_C_sf"/>
</dbReference>
<comment type="catalytic activity">
    <reaction evidence="16">
        <text>5-phospho-beta-D-ribosylamine + glycine + ATP = N(1)-(5-phospho-beta-D-ribosyl)glycinamide + ADP + phosphate + H(+)</text>
        <dbReference type="Rhea" id="RHEA:17453"/>
        <dbReference type="ChEBI" id="CHEBI:15378"/>
        <dbReference type="ChEBI" id="CHEBI:30616"/>
        <dbReference type="ChEBI" id="CHEBI:43474"/>
        <dbReference type="ChEBI" id="CHEBI:57305"/>
        <dbReference type="ChEBI" id="CHEBI:58681"/>
        <dbReference type="ChEBI" id="CHEBI:143788"/>
        <dbReference type="ChEBI" id="CHEBI:456216"/>
        <dbReference type="EC" id="6.3.4.13"/>
    </reaction>
</comment>
<dbReference type="InterPro" id="IPR020561">
    <property type="entry name" value="PRibGlycinamid_synth_ATP-grasp"/>
</dbReference>
<evidence type="ECO:0000256" key="12">
    <source>
        <dbReference type="ARBA" id="ARBA00022840"/>
    </source>
</evidence>
<dbReference type="SUPFAM" id="SSF52440">
    <property type="entry name" value="PreATP-grasp domain"/>
    <property type="match status" value="1"/>
</dbReference>
<evidence type="ECO:0000256" key="7">
    <source>
        <dbReference type="ARBA" id="ARBA00022598"/>
    </source>
</evidence>
<dbReference type="Gene3D" id="3.30.1490.20">
    <property type="entry name" value="ATP-grasp fold, A domain"/>
    <property type="match status" value="1"/>
</dbReference>
<dbReference type="PROSITE" id="PS00184">
    <property type="entry name" value="GARS"/>
    <property type="match status" value="1"/>
</dbReference>
<dbReference type="FunFam" id="3.90.600.10:FF:000001">
    <property type="entry name" value="Trifunctional purine biosynthetic protein adenosine-3"/>
    <property type="match status" value="1"/>
</dbReference>
<evidence type="ECO:0000259" key="17">
    <source>
        <dbReference type="PROSITE" id="PS50975"/>
    </source>
</evidence>
<comment type="similarity">
    <text evidence="5 16">In the C-terminal section; belongs to the GART family.</text>
</comment>
<evidence type="ECO:0000256" key="15">
    <source>
        <dbReference type="PROSITE-ProRule" id="PRU00409"/>
    </source>
</evidence>
<dbReference type="InterPro" id="IPR001555">
    <property type="entry name" value="GART_AS"/>
</dbReference>
<dbReference type="HAMAP" id="MF_01930">
    <property type="entry name" value="PurN"/>
    <property type="match status" value="1"/>
</dbReference>
<dbReference type="InterPro" id="IPR036477">
    <property type="entry name" value="Formyl_transf_N_sf"/>
</dbReference>
<dbReference type="STRING" id="199890.A0A182P4C4"/>
<dbReference type="Gene3D" id="3.30.470.20">
    <property type="entry name" value="ATP-grasp fold, B domain"/>
    <property type="match status" value="1"/>
</dbReference>
<dbReference type="Gene3D" id="3.30.1330.10">
    <property type="entry name" value="PurM-like, N-terminal domain"/>
    <property type="match status" value="2"/>
</dbReference>
<dbReference type="EnsemblMetazoa" id="AEPI001760-RA">
    <property type="protein sequence ID" value="AEPI001760-PA"/>
    <property type="gene ID" value="AEPI001760"/>
</dbReference>
<comment type="pathway">
    <text evidence="2 16">Purine metabolism; IMP biosynthesis via de novo pathway; N(2)-formyl-N(1)-(5-phospho-D-ribosyl)glycinamide from N(1)-(5-phospho-D-ribosyl)glycinamide (10-formyl THF route): step 1/1.</text>
</comment>
<keyword evidence="7 16" id="KW-0436">Ligase</keyword>
<dbReference type="SMART" id="SM01209">
    <property type="entry name" value="GARS_A"/>
    <property type="match status" value="1"/>
</dbReference>
<evidence type="ECO:0000256" key="10">
    <source>
        <dbReference type="ARBA" id="ARBA00022741"/>
    </source>
</evidence>
<dbReference type="InterPro" id="IPR020560">
    <property type="entry name" value="PRibGlycinamide_synth_C-dom"/>
</dbReference>
<dbReference type="FunFam" id="3.30.470.20:FF:000018">
    <property type="entry name" value="Trifunctional purine biosynthetic protein adenosine-3"/>
    <property type="match status" value="1"/>
</dbReference>
<dbReference type="InterPro" id="IPR020562">
    <property type="entry name" value="PRibGlycinamide_synth_N"/>
</dbReference>
<comment type="catalytic activity">
    <reaction evidence="16">
        <text>2-formamido-N(1)-(5-O-phospho-beta-D-ribosyl)acetamidine + ATP = 5-amino-1-(5-phospho-beta-D-ribosyl)imidazole + ADP + phosphate + H(+)</text>
        <dbReference type="Rhea" id="RHEA:23032"/>
        <dbReference type="ChEBI" id="CHEBI:15378"/>
        <dbReference type="ChEBI" id="CHEBI:30616"/>
        <dbReference type="ChEBI" id="CHEBI:43474"/>
        <dbReference type="ChEBI" id="CHEBI:137981"/>
        <dbReference type="ChEBI" id="CHEBI:147287"/>
        <dbReference type="ChEBI" id="CHEBI:456216"/>
        <dbReference type="EC" id="6.3.3.1"/>
    </reaction>
</comment>
<dbReference type="InterPro" id="IPR004733">
    <property type="entry name" value="PurM_cligase"/>
</dbReference>
<dbReference type="GO" id="GO:0005829">
    <property type="term" value="C:cytosol"/>
    <property type="evidence" value="ECO:0007669"/>
    <property type="project" value="TreeGrafter"/>
</dbReference>
<dbReference type="SUPFAM" id="SSF56059">
    <property type="entry name" value="Glutathione synthetase ATP-binding domain-like"/>
    <property type="match status" value="1"/>
</dbReference>
<comment type="similarity">
    <text evidence="4 16">In the N-terminal section; belongs to the GARS family.</text>
</comment>
<dbReference type="FunFam" id="3.90.650.10:FF:000019">
    <property type="entry name" value="Trifunctional purine biosynthetic protein adenosine-3"/>
    <property type="match status" value="2"/>
</dbReference>
<evidence type="ECO:0000256" key="2">
    <source>
        <dbReference type="ARBA" id="ARBA00005054"/>
    </source>
</evidence>
<keyword evidence="12 15" id="KW-0067">ATP-binding</keyword>
<dbReference type="Gene3D" id="3.40.50.170">
    <property type="entry name" value="Formyl transferase, N-terminal domain"/>
    <property type="match status" value="1"/>
</dbReference>
<dbReference type="NCBIfam" id="TIGR00878">
    <property type="entry name" value="purM"/>
    <property type="match status" value="2"/>
</dbReference>
<name>A0A182P4C4_9DIPT</name>
<evidence type="ECO:0000256" key="5">
    <source>
        <dbReference type="ARBA" id="ARBA00008630"/>
    </source>
</evidence>
<dbReference type="Gene3D" id="3.90.600.10">
    <property type="entry name" value="Phosphoribosylglycinamide synthetase, C-terminal domain"/>
    <property type="match status" value="1"/>
</dbReference>
<evidence type="ECO:0000256" key="6">
    <source>
        <dbReference type="ARBA" id="ARBA00008696"/>
    </source>
</evidence>
<dbReference type="GO" id="GO:0046084">
    <property type="term" value="P:adenine biosynthetic process"/>
    <property type="evidence" value="ECO:0007669"/>
    <property type="project" value="TreeGrafter"/>
</dbReference>
<dbReference type="NCBIfam" id="TIGR00639">
    <property type="entry name" value="PurN"/>
    <property type="match status" value="1"/>
</dbReference>
<dbReference type="GO" id="GO:0004637">
    <property type="term" value="F:phosphoribosylamine-glycine ligase activity"/>
    <property type="evidence" value="ECO:0007669"/>
    <property type="project" value="UniProtKB-UniRule"/>
</dbReference>
<comment type="catalytic activity">
    <reaction evidence="16">
        <text>N(1)-(5-phospho-beta-D-ribosyl)glycinamide + (6R)-10-formyltetrahydrofolate = N(2)-formyl-N(1)-(5-phospho-beta-D-ribosyl)glycinamide + (6S)-5,6,7,8-tetrahydrofolate + H(+)</text>
        <dbReference type="Rhea" id="RHEA:15053"/>
        <dbReference type="ChEBI" id="CHEBI:15378"/>
        <dbReference type="ChEBI" id="CHEBI:57453"/>
        <dbReference type="ChEBI" id="CHEBI:143788"/>
        <dbReference type="ChEBI" id="CHEBI:147286"/>
        <dbReference type="ChEBI" id="CHEBI:195366"/>
        <dbReference type="EC" id="2.1.2.2"/>
    </reaction>
</comment>
<dbReference type="InterPro" id="IPR016188">
    <property type="entry name" value="PurM-like_N"/>
</dbReference>
<dbReference type="VEuPathDB" id="VectorBase:AEPI001760"/>
<sequence>SDPIGDSVTTVPNQTQLVVLLNDGRRHNRTAVTMVQDSGALKKVLVIGGGGREHAICWKMARSERVDTVHVLPGSPGIAALPKVQLVSGVSLKDFSAIVAWCKLNQIDLVAVGPEDPLADGIADALQAAGIKCFGPGRRGAQIEADKNWSKDFMHRHGIPTARYASFTDATEAKTFIRSAPYAALVVKASGLAAGKGVIVAETIDEACAAVDDILGEKRFGTAGEVVVVEEKLSGEEVSVLAFVDSRTVRVMLPAQDHKRLMDHDRGPNTGGMGAYCPCPIIKPAQLELVVREVLHRAVDGLRAEGIKYNGVLYAGMMLTPNGPKTLEFNCRFGDPETQVILPLLESDLYEVMEATCDDRLHEINLKFRAGLSAVGVVMASKGYPETSTKGCVIEGLDAVAARPEHLVFHSGVARNERGEFVTNGGRVLITVVLHSDLKQAAALATSACSTAISFDGSQHRLDIAQKAFKHQSLSYKSSGVDIDAGDALVQRIKPLARGTNRPGVVGGLGGFGGLFRLNDVTYINREGKSVRYSDPVLVQGTDGVGTKLKLAETLNCWDTIGIDLVAMCANDVLCAGAEPLAFLDYIACGRLEVPTAALIVKGIAEGCRETNCALLGGETAEMPSMYAKGKYDLAGYCVGVVEHDQILPHVDRIQEGDLVIGLPSSGVHSNGFSLVNRILERTGTKLTDPAPFSEDGRSTFGEELLTPTSLYVKPLLPLLRQGDTVKALAHITGGGLVENVPRVLPDGLGVEVDFAEVKIPPIFGWLAAAGNVTEREMLRTFNCGIGMVLIVSQNDRTWKEQLAKHGAVLLGRVTRRSRGSEQVVVKNFTQAITKVAAHYRPEKKSSSAISYKDSGVDISAGDELVQRIKPFAKSTNRPGVMGGLGGFGGLFRLRDTGLNLEDPILVLGTDGVGTKLKIAQDCGMHGTVGIDLVAMCVNDIICNGADPLAFLDYYACGQLDVPVAAKVVEGIAEGCRQGNSALVGGETAEMPGMYAKGVYDLAGFSLGIAERSKMLPRVECICPGDVILGIPSSGVHSNGFSLVHKILEFSGHSYKDVAPFSATGKTFAEELLVPTRIYVRELQSLLAEGLVKALAHITGGGFTENIPRVLPAGVAAFLDLTELHIPPIFGWMAQAGNVTADEMLRTFNCGIGMVLVVATEHKHTVLQRLRSAGGTALGTVVKKSDPLGQRVIVQGFEDTLRLSQLTCSLPKKRIAVLISGSGSNLQALIDATRNSIFGIRGEIVLVVSNKAGVFGLERAAKAGIRSKVILHKDYTTRELFDAAVSKVLEQERIELVCLAGFMRILSEGFVKRWKGSLINIHPALLPRHKGIHAQRQALEAEDVESGCTVHFVDEGVDTGAIILQERVPILRGDTEEALTERIHQAEHVAYPKALRLVANGVATLGPDGTLQWMS</sequence>
<keyword evidence="14 16" id="KW-0511">Multifunctional enzyme</keyword>
<dbReference type="Pfam" id="PF02844">
    <property type="entry name" value="GARS_N"/>
    <property type="match status" value="1"/>
</dbReference>
<evidence type="ECO:0000256" key="4">
    <source>
        <dbReference type="ARBA" id="ARBA00007423"/>
    </source>
</evidence>